<dbReference type="Pfam" id="PF00005">
    <property type="entry name" value="ABC_tran"/>
    <property type="match status" value="1"/>
</dbReference>
<name>A0ABX7Y4A8_9ACTN</name>
<proteinExistence type="predicted"/>
<keyword evidence="1" id="KW-0813">Transport</keyword>
<dbReference type="InterPro" id="IPR015854">
    <property type="entry name" value="ABC_transpr_LolD-like"/>
</dbReference>
<dbReference type="InterPro" id="IPR027417">
    <property type="entry name" value="P-loop_NTPase"/>
</dbReference>
<dbReference type="SMART" id="SM00382">
    <property type="entry name" value="AAA"/>
    <property type="match status" value="1"/>
</dbReference>
<reference evidence="5 6" key="1">
    <citation type="submission" date="2021-03" db="EMBL/GenBank/DDBJ databases">
        <title>Human Oral Microbial Genomes.</title>
        <authorList>
            <person name="Johnston C.D."/>
            <person name="Chen T."/>
            <person name="Dewhirst F.E."/>
        </authorList>
    </citation>
    <scope>NUCLEOTIDE SEQUENCE [LARGE SCALE GENOMIC DNA]</scope>
    <source>
        <strain evidence="5 6">DSMZ 100122</strain>
    </source>
</reference>
<dbReference type="PANTHER" id="PTHR24220">
    <property type="entry name" value="IMPORT ATP-BINDING PROTEIN"/>
    <property type="match status" value="1"/>
</dbReference>
<evidence type="ECO:0000256" key="3">
    <source>
        <dbReference type="ARBA" id="ARBA00022840"/>
    </source>
</evidence>
<gene>
    <name evidence="5" type="ORF">J5A65_12030</name>
</gene>
<dbReference type="RefSeq" id="WP_212322289.1">
    <property type="nucleotide sequence ID" value="NZ_AP024463.1"/>
</dbReference>
<evidence type="ECO:0000313" key="5">
    <source>
        <dbReference type="EMBL" id="QUC07647.1"/>
    </source>
</evidence>
<dbReference type="Proteomes" id="UP000678513">
    <property type="component" value="Chromosome"/>
</dbReference>
<dbReference type="InterPro" id="IPR017911">
    <property type="entry name" value="MacB-like_ATP-bd"/>
</dbReference>
<dbReference type="InterPro" id="IPR003439">
    <property type="entry name" value="ABC_transporter-like_ATP-bd"/>
</dbReference>
<evidence type="ECO:0000256" key="1">
    <source>
        <dbReference type="ARBA" id="ARBA00022448"/>
    </source>
</evidence>
<keyword evidence="6" id="KW-1185">Reference proteome</keyword>
<dbReference type="PROSITE" id="PS50893">
    <property type="entry name" value="ABC_TRANSPORTER_2"/>
    <property type="match status" value="1"/>
</dbReference>
<dbReference type="CDD" id="cd03255">
    <property type="entry name" value="ABC_MJ0796_LolCDE_FtsE"/>
    <property type="match status" value="1"/>
</dbReference>
<organism evidence="5 6">
    <name type="scientific">Arachnia rubra</name>
    <dbReference type="NCBI Taxonomy" id="1547448"/>
    <lineage>
        <taxon>Bacteria</taxon>
        <taxon>Bacillati</taxon>
        <taxon>Actinomycetota</taxon>
        <taxon>Actinomycetes</taxon>
        <taxon>Propionibacteriales</taxon>
        <taxon>Propionibacteriaceae</taxon>
        <taxon>Arachnia</taxon>
    </lineage>
</organism>
<keyword evidence="3 5" id="KW-0067">ATP-binding</keyword>
<sequence>MSIAPPVTAPACGAQNLTKVFGEGGPRPVVAVNDVTITIEAGSFTAIMGPSGSGKSTLMHCMAGLDRATSGSVWVGQQDLSRLPERAVTKIRRDQIGFVFQSFNLLPTLTAEQNILLPLELAGRKPDRAVLAEVVESLGLTERLTHRPSQLSGGQQQRVAIARALITRPQVIFADEPTGALDSRTGVALLEYLQQCSREQGQTIIMVTHDPKAAGYADRALVLSDGVIVDDVAQPSAEIMLASLGRLGA</sequence>
<keyword evidence="2" id="KW-0547">Nucleotide-binding</keyword>
<accession>A0ABX7Y4A8</accession>
<dbReference type="PROSITE" id="PS00211">
    <property type="entry name" value="ABC_TRANSPORTER_1"/>
    <property type="match status" value="1"/>
</dbReference>
<dbReference type="Gene3D" id="3.40.50.300">
    <property type="entry name" value="P-loop containing nucleotide triphosphate hydrolases"/>
    <property type="match status" value="1"/>
</dbReference>
<evidence type="ECO:0000256" key="2">
    <source>
        <dbReference type="ARBA" id="ARBA00022741"/>
    </source>
</evidence>
<dbReference type="SUPFAM" id="SSF52540">
    <property type="entry name" value="P-loop containing nucleoside triphosphate hydrolases"/>
    <property type="match status" value="1"/>
</dbReference>
<evidence type="ECO:0000313" key="6">
    <source>
        <dbReference type="Proteomes" id="UP000678513"/>
    </source>
</evidence>
<dbReference type="PANTHER" id="PTHR24220:SF685">
    <property type="entry name" value="ABC TRANSPORTER RELATED"/>
    <property type="match status" value="1"/>
</dbReference>
<evidence type="ECO:0000259" key="4">
    <source>
        <dbReference type="PROSITE" id="PS50893"/>
    </source>
</evidence>
<dbReference type="InterPro" id="IPR003593">
    <property type="entry name" value="AAA+_ATPase"/>
</dbReference>
<protein>
    <submittedName>
        <fullName evidence="5">ABC transporter ATP-binding protein</fullName>
    </submittedName>
</protein>
<feature type="domain" description="ABC transporter" evidence="4">
    <location>
        <begin position="12"/>
        <end position="244"/>
    </location>
</feature>
<dbReference type="GO" id="GO:0005524">
    <property type="term" value="F:ATP binding"/>
    <property type="evidence" value="ECO:0007669"/>
    <property type="project" value="UniProtKB-KW"/>
</dbReference>
<dbReference type="EMBL" id="CP072384">
    <property type="protein sequence ID" value="QUC07647.1"/>
    <property type="molecule type" value="Genomic_DNA"/>
</dbReference>
<dbReference type="InterPro" id="IPR017871">
    <property type="entry name" value="ABC_transporter-like_CS"/>
</dbReference>